<evidence type="ECO:0000256" key="4">
    <source>
        <dbReference type="ARBA" id="ARBA00023136"/>
    </source>
</evidence>
<dbReference type="Proteomes" id="UP000054359">
    <property type="component" value="Unassembled WGS sequence"/>
</dbReference>
<dbReference type="InterPro" id="IPR039871">
    <property type="entry name" value="FAM8A1"/>
</dbReference>
<evidence type="ECO:0000256" key="5">
    <source>
        <dbReference type="SAM" id="Phobius"/>
    </source>
</evidence>
<keyword evidence="2 5" id="KW-0812">Transmembrane</keyword>
<dbReference type="GO" id="GO:0016020">
    <property type="term" value="C:membrane"/>
    <property type="evidence" value="ECO:0007669"/>
    <property type="project" value="UniProtKB-SubCell"/>
</dbReference>
<feature type="non-terminal residue" evidence="7">
    <location>
        <position position="313"/>
    </location>
</feature>
<evidence type="ECO:0000256" key="2">
    <source>
        <dbReference type="ARBA" id="ARBA00022692"/>
    </source>
</evidence>
<evidence type="ECO:0000313" key="8">
    <source>
        <dbReference type="Proteomes" id="UP000054359"/>
    </source>
</evidence>
<evidence type="ECO:0000313" key="7">
    <source>
        <dbReference type="EMBL" id="KFM81403.1"/>
    </source>
</evidence>
<feature type="domain" description="RDD" evidence="6">
    <location>
        <begin position="135"/>
        <end position="299"/>
    </location>
</feature>
<protein>
    <submittedName>
        <fullName evidence="7">Protein FAM8A1</fullName>
    </submittedName>
</protein>
<dbReference type="EMBL" id="KK121849">
    <property type="protein sequence ID" value="KFM81403.1"/>
    <property type="molecule type" value="Genomic_DNA"/>
</dbReference>
<reference evidence="7 8" key="1">
    <citation type="submission" date="2013-11" db="EMBL/GenBank/DDBJ databases">
        <title>Genome sequencing of Stegodyphus mimosarum.</title>
        <authorList>
            <person name="Bechsgaard J."/>
        </authorList>
    </citation>
    <scope>NUCLEOTIDE SEQUENCE [LARGE SCALE GENOMIC DNA]</scope>
</reference>
<name>A0A087UVL4_STEMI</name>
<dbReference type="OMA" id="PAHFIFQ"/>
<accession>A0A087UVL4</accession>
<dbReference type="PANTHER" id="PTHR13659">
    <property type="entry name" value="AUTOSOMAL HIGHLY CONSERVED PROTEIN"/>
    <property type="match status" value="1"/>
</dbReference>
<feature type="transmembrane region" description="Helical" evidence="5">
    <location>
        <begin position="268"/>
        <end position="287"/>
    </location>
</feature>
<evidence type="ECO:0000259" key="6">
    <source>
        <dbReference type="Pfam" id="PF06271"/>
    </source>
</evidence>
<gene>
    <name evidence="7" type="ORF">X975_25937</name>
</gene>
<keyword evidence="4 5" id="KW-0472">Membrane</keyword>
<comment type="subcellular location">
    <subcellularLocation>
        <location evidence="1">Membrane</location>
        <topology evidence="1">Multi-pass membrane protein</topology>
    </subcellularLocation>
</comment>
<keyword evidence="3 5" id="KW-1133">Transmembrane helix</keyword>
<dbReference type="OrthoDB" id="10061042at2759"/>
<proteinExistence type="predicted"/>
<dbReference type="Pfam" id="PF06271">
    <property type="entry name" value="RDD"/>
    <property type="match status" value="1"/>
</dbReference>
<keyword evidence="8" id="KW-1185">Reference proteome</keyword>
<dbReference type="PANTHER" id="PTHR13659:SF5">
    <property type="entry name" value="PROTEIN FAM8A1"/>
    <property type="match status" value="1"/>
</dbReference>
<evidence type="ECO:0000256" key="1">
    <source>
        <dbReference type="ARBA" id="ARBA00004141"/>
    </source>
</evidence>
<dbReference type="InterPro" id="IPR010432">
    <property type="entry name" value="RDD"/>
</dbReference>
<sequence length="313" mass="35844">MMADDKNELRKRKKVIDLNDASSLRDKTLENKLNINIPTYPYKSSAEYAAAVNRWLWQCYNWQCMTLTLPYLVSQTACRTQTNNADGTTDFNRNFPNTFFPNQNLSVSQPRRPNVSFQEQTSVSSGQSGTDYIIPSLFKRFAAEVIDFCILLVLKVMITYIAMDFFDLVNLDKYDLDLFKNDKLDYHKAMEVTSEIIALEIIHRFVVCIFEALCIHKGIVGNGGATPGKSLMRLRVVSCHSVVPIDANVIRVYPAGDLGIGWAMLRAFIKNFSLAFIFPICFTMFFFQHNRTAYDLICNSIVVEEMPNRTQRN</sequence>
<evidence type="ECO:0000256" key="3">
    <source>
        <dbReference type="ARBA" id="ARBA00022989"/>
    </source>
</evidence>
<organism evidence="7 8">
    <name type="scientific">Stegodyphus mimosarum</name>
    <name type="common">African social velvet spider</name>
    <dbReference type="NCBI Taxonomy" id="407821"/>
    <lineage>
        <taxon>Eukaryota</taxon>
        <taxon>Metazoa</taxon>
        <taxon>Ecdysozoa</taxon>
        <taxon>Arthropoda</taxon>
        <taxon>Chelicerata</taxon>
        <taxon>Arachnida</taxon>
        <taxon>Araneae</taxon>
        <taxon>Araneomorphae</taxon>
        <taxon>Entelegynae</taxon>
        <taxon>Eresoidea</taxon>
        <taxon>Eresidae</taxon>
        <taxon>Stegodyphus</taxon>
    </lineage>
</organism>
<feature type="transmembrane region" description="Helical" evidence="5">
    <location>
        <begin position="145"/>
        <end position="163"/>
    </location>
</feature>
<dbReference type="STRING" id="407821.A0A087UVL4"/>
<dbReference type="AlphaFoldDB" id="A0A087UVL4"/>